<dbReference type="AlphaFoldDB" id="A0AA86T8V8"/>
<gene>
    <name evidence="1" type="ORF">AYBTSS11_LOCUS23703</name>
</gene>
<evidence type="ECO:0000313" key="2">
    <source>
        <dbReference type="Proteomes" id="UP001189624"/>
    </source>
</evidence>
<keyword evidence="2" id="KW-1185">Reference proteome</keyword>
<reference evidence="1" key="1">
    <citation type="submission" date="2023-10" db="EMBL/GenBank/DDBJ databases">
        <authorList>
            <person name="Domelevo Entfellner J.-B."/>
        </authorList>
    </citation>
    <scope>NUCLEOTIDE SEQUENCE</scope>
</reference>
<dbReference type="Proteomes" id="UP001189624">
    <property type="component" value="Chromosome 8"/>
</dbReference>
<dbReference type="EMBL" id="OY731405">
    <property type="protein sequence ID" value="CAJ1971701.1"/>
    <property type="molecule type" value="Genomic_DNA"/>
</dbReference>
<name>A0AA86T8V8_9FABA</name>
<organism evidence="1 2">
    <name type="scientific">Sphenostylis stenocarpa</name>
    <dbReference type="NCBI Taxonomy" id="92480"/>
    <lineage>
        <taxon>Eukaryota</taxon>
        <taxon>Viridiplantae</taxon>
        <taxon>Streptophyta</taxon>
        <taxon>Embryophyta</taxon>
        <taxon>Tracheophyta</taxon>
        <taxon>Spermatophyta</taxon>
        <taxon>Magnoliopsida</taxon>
        <taxon>eudicotyledons</taxon>
        <taxon>Gunneridae</taxon>
        <taxon>Pentapetalae</taxon>
        <taxon>rosids</taxon>
        <taxon>fabids</taxon>
        <taxon>Fabales</taxon>
        <taxon>Fabaceae</taxon>
        <taxon>Papilionoideae</taxon>
        <taxon>50 kb inversion clade</taxon>
        <taxon>NPAAA clade</taxon>
        <taxon>indigoferoid/millettioid clade</taxon>
        <taxon>Phaseoleae</taxon>
        <taxon>Sphenostylis</taxon>
    </lineage>
</organism>
<protein>
    <submittedName>
        <fullName evidence="1">Uncharacterized protein</fullName>
    </submittedName>
</protein>
<proteinExistence type="predicted"/>
<evidence type="ECO:0000313" key="1">
    <source>
        <dbReference type="EMBL" id="CAJ1971701.1"/>
    </source>
</evidence>
<accession>A0AA86T8V8</accession>
<dbReference type="Gramene" id="rna-AYBTSS11_LOCUS23703">
    <property type="protein sequence ID" value="CAJ1971701.1"/>
    <property type="gene ID" value="gene-AYBTSS11_LOCUS23703"/>
</dbReference>
<sequence>MVEDEDRENVDLLISGISVGLIGRFEMEMPCKISVFLVTSTVSTVESAVLKETALHSTARLHQQMKKPIADILFFRRLLHPLAKCCLLSDFLLTAPVLCC</sequence>